<evidence type="ECO:0000313" key="8">
    <source>
        <dbReference type="Proteomes" id="UP000612899"/>
    </source>
</evidence>
<evidence type="ECO:0000256" key="4">
    <source>
        <dbReference type="ARBA" id="ARBA00023163"/>
    </source>
</evidence>
<dbReference type="Proteomes" id="UP000612899">
    <property type="component" value="Unassembled WGS sequence"/>
</dbReference>
<dbReference type="InterPro" id="IPR036388">
    <property type="entry name" value="WH-like_DNA-bd_sf"/>
</dbReference>
<comment type="caution">
    <text evidence="7">The sequence shown here is derived from an EMBL/GenBank/DDBJ whole genome shotgun (WGS) entry which is preliminary data.</text>
</comment>
<gene>
    <name evidence="7" type="ORF">Rhe02_57090</name>
</gene>
<keyword evidence="8" id="KW-1185">Reference proteome</keyword>
<reference evidence="7" key="1">
    <citation type="submission" date="2021-01" db="EMBL/GenBank/DDBJ databases">
        <title>Whole genome shotgun sequence of Rhizocola hellebori NBRC 109834.</title>
        <authorList>
            <person name="Komaki H."/>
            <person name="Tamura T."/>
        </authorList>
    </citation>
    <scope>NUCLEOTIDE SEQUENCE</scope>
    <source>
        <strain evidence="7">NBRC 109834</strain>
    </source>
</reference>
<comment type="similarity">
    <text evidence="1">Belongs to the sigma-70 factor family. ECF subfamily.</text>
</comment>
<feature type="domain" description="RNA polymerase sigma-70 region 2" evidence="5">
    <location>
        <begin position="31"/>
        <end position="98"/>
    </location>
</feature>
<evidence type="ECO:0000256" key="2">
    <source>
        <dbReference type="ARBA" id="ARBA00023015"/>
    </source>
</evidence>
<dbReference type="NCBIfam" id="TIGR02937">
    <property type="entry name" value="sigma70-ECF"/>
    <property type="match status" value="1"/>
</dbReference>
<evidence type="ECO:0000256" key="1">
    <source>
        <dbReference type="ARBA" id="ARBA00010641"/>
    </source>
</evidence>
<organism evidence="7 8">
    <name type="scientific">Rhizocola hellebori</name>
    <dbReference type="NCBI Taxonomy" id="1392758"/>
    <lineage>
        <taxon>Bacteria</taxon>
        <taxon>Bacillati</taxon>
        <taxon>Actinomycetota</taxon>
        <taxon>Actinomycetes</taxon>
        <taxon>Micromonosporales</taxon>
        <taxon>Micromonosporaceae</taxon>
        <taxon>Rhizocola</taxon>
    </lineage>
</organism>
<dbReference type="GO" id="GO:0003677">
    <property type="term" value="F:DNA binding"/>
    <property type="evidence" value="ECO:0007669"/>
    <property type="project" value="InterPro"/>
</dbReference>
<dbReference type="EMBL" id="BONY01000038">
    <property type="protein sequence ID" value="GIH07642.1"/>
    <property type="molecule type" value="Genomic_DNA"/>
</dbReference>
<keyword evidence="4" id="KW-0804">Transcription</keyword>
<dbReference type="SUPFAM" id="SSF88659">
    <property type="entry name" value="Sigma3 and sigma4 domains of RNA polymerase sigma factors"/>
    <property type="match status" value="1"/>
</dbReference>
<dbReference type="Pfam" id="PF04542">
    <property type="entry name" value="Sigma70_r2"/>
    <property type="match status" value="1"/>
</dbReference>
<keyword evidence="3" id="KW-0731">Sigma factor</keyword>
<dbReference type="GO" id="GO:0016987">
    <property type="term" value="F:sigma factor activity"/>
    <property type="evidence" value="ECO:0007669"/>
    <property type="project" value="UniProtKB-KW"/>
</dbReference>
<evidence type="ECO:0000259" key="5">
    <source>
        <dbReference type="Pfam" id="PF04542"/>
    </source>
</evidence>
<dbReference type="InterPro" id="IPR013249">
    <property type="entry name" value="RNA_pol_sigma70_r4_t2"/>
</dbReference>
<protein>
    <submittedName>
        <fullName evidence="7">RNA polymerase sigma24 factor</fullName>
    </submittedName>
</protein>
<dbReference type="PANTHER" id="PTHR43133">
    <property type="entry name" value="RNA POLYMERASE ECF-TYPE SIGMA FACTO"/>
    <property type="match status" value="1"/>
</dbReference>
<name>A0A8J3QDI2_9ACTN</name>
<sequence>MTENEPNPATDDLSSAVQAARGGDEAAFRALYRAIQPGLLRYLQLLVGADAEDVASETWLQVVRDLSSFKGDGLGFRRWAVTIGRHRALDHVRHHQRRPAIAMPVEAMVEMPDRSDTASAAMEVISTDAALAMIATLPRDQAEAVLLRVVVGLDAESAAVVLGKRSGAVRTAAYRGLRRLNDALGHSRDDTAE</sequence>
<evidence type="ECO:0000256" key="3">
    <source>
        <dbReference type="ARBA" id="ARBA00023082"/>
    </source>
</evidence>
<dbReference type="InterPro" id="IPR007627">
    <property type="entry name" value="RNA_pol_sigma70_r2"/>
</dbReference>
<evidence type="ECO:0000259" key="6">
    <source>
        <dbReference type="Pfam" id="PF08281"/>
    </source>
</evidence>
<evidence type="ECO:0000313" key="7">
    <source>
        <dbReference type="EMBL" id="GIH07642.1"/>
    </source>
</evidence>
<dbReference type="InterPro" id="IPR013325">
    <property type="entry name" value="RNA_pol_sigma_r2"/>
</dbReference>
<feature type="domain" description="RNA polymerase sigma factor 70 region 4 type 2" evidence="6">
    <location>
        <begin position="129"/>
        <end position="180"/>
    </location>
</feature>
<proteinExistence type="inferred from homology"/>
<dbReference type="InterPro" id="IPR039425">
    <property type="entry name" value="RNA_pol_sigma-70-like"/>
</dbReference>
<dbReference type="Pfam" id="PF08281">
    <property type="entry name" value="Sigma70_r4_2"/>
    <property type="match status" value="1"/>
</dbReference>
<accession>A0A8J3QDI2</accession>
<dbReference type="GO" id="GO:0006352">
    <property type="term" value="P:DNA-templated transcription initiation"/>
    <property type="evidence" value="ECO:0007669"/>
    <property type="project" value="InterPro"/>
</dbReference>
<dbReference type="InterPro" id="IPR014284">
    <property type="entry name" value="RNA_pol_sigma-70_dom"/>
</dbReference>
<dbReference type="Gene3D" id="1.10.10.10">
    <property type="entry name" value="Winged helix-like DNA-binding domain superfamily/Winged helix DNA-binding domain"/>
    <property type="match status" value="1"/>
</dbReference>
<dbReference type="SUPFAM" id="SSF88946">
    <property type="entry name" value="Sigma2 domain of RNA polymerase sigma factors"/>
    <property type="match status" value="1"/>
</dbReference>
<dbReference type="AlphaFoldDB" id="A0A8J3QDI2"/>
<dbReference type="InterPro" id="IPR013324">
    <property type="entry name" value="RNA_pol_sigma_r3/r4-like"/>
</dbReference>
<dbReference type="Gene3D" id="1.10.1740.10">
    <property type="match status" value="1"/>
</dbReference>
<dbReference type="PANTHER" id="PTHR43133:SF66">
    <property type="entry name" value="ECF RNA POLYMERASE SIGMA FACTOR SIGK"/>
    <property type="match status" value="1"/>
</dbReference>
<keyword evidence="2" id="KW-0805">Transcription regulation</keyword>
<dbReference type="RefSeq" id="WP_203911419.1">
    <property type="nucleotide sequence ID" value="NZ_BONY01000038.1"/>
</dbReference>